<feature type="signal peptide" evidence="2">
    <location>
        <begin position="1"/>
        <end position="23"/>
    </location>
</feature>
<comment type="caution">
    <text evidence="3">The sequence shown here is derived from an EMBL/GenBank/DDBJ whole genome shotgun (WGS) entry which is preliminary data.</text>
</comment>
<gene>
    <name evidence="3" type="ORF">FU658_12795</name>
</gene>
<organism evidence="3 4">
    <name type="scientific">Alkalisalibacterium limincola</name>
    <dbReference type="NCBI Taxonomy" id="2699169"/>
    <lineage>
        <taxon>Bacteria</taxon>
        <taxon>Pseudomonadati</taxon>
        <taxon>Pseudomonadota</taxon>
        <taxon>Gammaproteobacteria</taxon>
        <taxon>Lysobacterales</taxon>
        <taxon>Lysobacteraceae</taxon>
        <taxon>Alkalisalibacterium</taxon>
    </lineage>
</organism>
<feature type="chain" id="PRO_5022955468" description="PepSY domain-containing protein" evidence="2">
    <location>
        <begin position="24"/>
        <end position="109"/>
    </location>
</feature>
<evidence type="ECO:0000256" key="2">
    <source>
        <dbReference type="SAM" id="SignalP"/>
    </source>
</evidence>
<dbReference type="EMBL" id="VRTS01000010">
    <property type="protein sequence ID" value="TXK59825.1"/>
    <property type="molecule type" value="Genomic_DNA"/>
</dbReference>
<protein>
    <recommendedName>
        <fullName evidence="5">PepSY domain-containing protein</fullName>
    </recommendedName>
</protein>
<dbReference type="RefSeq" id="WP_147892439.1">
    <property type="nucleotide sequence ID" value="NZ_VRTS01000010.1"/>
</dbReference>
<feature type="region of interest" description="Disordered" evidence="1">
    <location>
        <begin position="80"/>
        <end position="109"/>
    </location>
</feature>
<sequence>MAATLRQILCLACALSLSGVALASDPPASNPREARDFRESRELRDSVRRVERDTGGSVLRAERVHGREVNRVKVLTPEGRVRVVHENNNNERSREVERGPRRNPRARDD</sequence>
<evidence type="ECO:0008006" key="5">
    <source>
        <dbReference type="Google" id="ProtNLM"/>
    </source>
</evidence>
<accession>A0A5C8KH88</accession>
<dbReference type="AlphaFoldDB" id="A0A5C8KH88"/>
<feature type="region of interest" description="Disordered" evidence="1">
    <location>
        <begin position="21"/>
        <end position="41"/>
    </location>
</feature>
<feature type="compositionally biased region" description="Basic and acidic residues" evidence="1">
    <location>
        <begin position="32"/>
        <end position="41"/>
    </location>
</feature>
<name>A0A5C8KH88_9GAMM</name>
<dbReference type="Proteomes" id="UP000321248">
    <property type="component" value="Unassembled WGS sequence"/>
</dbReference>
<proteinExistence type="predicted"/>
<keyword evidence="2" id="KW-0732">Signal</keyword>
<evidence type="ECO:0000313" key="3">
    <source>
        <dbReference type="EMBL" id="TXK59825.1"/>
    </source>
</evidence>
<evidence type="ECO:0000256" key="1">
    <source>
        <dbReference type="SAM" id="MobiDB-lite"/>
    </source>
</evidence>
<reference evidence="3 4" key="1">
    <citation type="submission" date="2019-08" db="EMBL/GenBank/DDBJ databases">
        <authorList>
            <person name="Karlyshev A.V."/>
        </authorList>
    </citation>
    <scope>NUCLEOTIDE SEQUENCE [LARGE SCALE GENOMIC DNA]</scope>
    <source>
        <strain evidence="3 4">Alg18-2.2</strain>
    </source>
</reference>
<evidence type="ECO:0000313" key="4">
    <source>
        <dbReference type="Proteomes" id="UP000321248"/>
    </source>
</evidence>
<keyword evidence="4" id="KW-1185">Reference proteome</keyword>
<dbReference type="OrthoDB" id="5966765at2"/>